<dbReference type="PROSITE" id="PS50234">
    <property type="entry name" value="VWFA"/>
    <property type="match status" value="1"/>
</dbReference>
<dbReference type="PANTHER" id="PTHR41248">
    <property type="entry name" value="NORD PROTEIN"/>
    <property type="match status" value="1"/>
</dbReference>
<evidence type="ECO:0000313" key="4">
    <source>
        <dbReference type="Proteomes" id="UP000434580"/>
    </source>
</evidence>
<feature type="region of interest" description="Disordered" evidence="1">
    <location>
        <begin position="219"/>
        <end position="261"/>
    </location>
</feature>
<evidence type="ECO:0000313" key="3">
    <source>
        <dbReference type="EMBL" id="CAA0094946.1"/>
    </source>
</evidence>
<dbReference type="Gene3D" id="3.40.50.410">
    <property type="entry name" value="von Willebrand factor, type A domain"/>
    <property type="match status" value="1"/>
</dbReference>
<sequence length="562" mass="63038">MGRYRLLERERARELAQRVEQFNKGEFDKALQATQRTLSGDEAGGSLRIVDTLFGEAIGLTSLALVRALSDLSGLWARHHDEQIQAQLTQRFGNAAFLTWLDVIRIEALASRWLLGLQSNTAALFDCFIEYYGGSVHDKSDGFAVEQLSQLIAIRCLLSTLHTNPQILPANYAEVIPVVRGPSIEPDVLHQHLNDQEAFAGCVLSSFGYQEVEGRLLKPEPQCDSEPVGEDFSDDPEEAQPKLDSQSLEAASEPMEIPSDNYAEGYNVFDASYDREIDANTYMRQCGMLADERDDETTNALVHRLAKRLQRRLQAMQRRDWDHDLEDGRLDARRLAQVVSAPLSAKPYKQERDSTFRETVVTLLVDNSGSMRGESIHVAWQCSGVISQVLERCGVKVEVLGYTTNKKNQPLAQWEASGKPEQPGRLAALSHVVYKAADTPYRRARAGLSLMLNDQLLNENVDGEALLWASHRLSQRREARKILLVISDGKPMDKATRTHNARSFLDDHLIQVVRSIEAREQIELAAIGIGHDVARYYANAMTIYNANELGERLINHLDSLFA</sequence>
<dbReference type="InterPro" id="IPR002035">
    <property type="entry name" value="VWF_A"/>
</dbReference>
<keyword evidence="3" id="KW-0436">Ligase</keyword>
<reference evidence="3 4" key="1">
    <citation type="submission" date="2019-11" db="EMBL/GenBank/DDBJ databases">
        <authorList>
            <person name="Holert J."/>
        </authorList>
    </citation>
    <scope>NUCLEOTIDE SEQUENCE [LARGE SCALE GENOMIC DNA]</scope>
    <source>
        <strain evidence="3">BC5_2</strain>
    </source>
</reference>
<gene>
    <name evidence="3" type="primary">cobT_2</name>
    <name evidence="3" type="ORF">DPBNPPHM_03252</name>
</gene>
<name>A0A5S9NNI3_9GAMM</name>
<dbReference type="SUPFAM" id="SSF53300">
    <property type="entry name" value="vWA-like"/>
    <property type="match status" value="1"/>
</dbReference>
<dbReference type="Pfam" id="PF11775">
    <property type="entry name" value="CobT_C"/>
    <property type="match status" value="1"/>
</dbReference>
<organism evidence="3 4">
    <name type="scientific">BD1-7 clade bacterium</name>
    <dbReference type="NCBI Taxonomy" id="2029982"/>
    <lineage>
        <taxon>Bacteria</taxon>
        <taxon>Pseudomonadati</taxon>
        <taxon>Pseudomonadota</taxon>
        <taxon>Gammaproteobacteria</taxon>
        <taxon>Cellvibrionales</taxon>
        <taxon>Spongiibacteraceae</taxon>
        <taxon>BD1-7 clade</taxon>
    </lineage>
</organism>
<protein>
    <submittedName>
        <fullName evidence="3">Aerobic cobaltochelatase subunit CobT</fullName>
        <ecNumber evidence="3">6.6.1.2</ecNumber>
    </submittedName>
</protein>
<dbReference type="InterPro" id="IPR051928">
    <property type="entry name" value="NorD/CobT"/>
</dbReference>
<dbReference type="EMBL" id="CACSII010000003">
    <property type="protein sequence ID" value="CAA0094946.1"/>
    <property type="molecule type" value="Genomic_DNA"/>
</dbReference>
<evidence type="ECO:0000256" key="1">
    <source>
        <dbReference type="SAM" id="MobiDB-lite"/>
    </source>
</evidence>
<dbReference type="InterPro" id="IPR036465">
    <property type="entry name" value="vWFA_dom_sf"/>
</dbReference>
<dbReference type="AlphaFoldDB" id="A0A5S9NNI3"/>
<dbReference type="Proteomes" id="UP000434580">
    <property type="component" value="Unassembled WGS sequence"/>
</dbReference>
<dbReference type="EC" id="6.6.1.2" evidence="3"/>
<dbReference type="PANTHER" id="PTHR41248:SF1">
    <property type="entry name" value="NORD PROTEIN"/>
    <property type="match status" value="1"/>
</dbReference>
<feature type="compositionally biased region" description="Acidic residues" evidence="1">
    <location>
        <begin position="227"/>
        <end position="238"/>
    </location>
</feature>
<dbReference type="GO" id="GO:0051116">
    <property type="term" value="F:cobaltochelatase activity"/>
    <property type="evidence" value="ECO:0007669"/>
    <property type="project" value="UniProtKB-EC"/>
</dbReference>
<dbReference type="InterPro" id="IPR025861">
    <property type="entry name" value="CobT_VWA_dom"/>
</dbReference>
<evidence type="ECO:0000259" key="2">
    <source>
        <dbReference type="PROSITE" id="PS50234"/>
    </source>
</evidence>
<dbReference type="PIRSF" id="PIRSF031715">
    <property type="entry name" value="Cob_chel_CobT"/>
    <property type="match status" value="1"/>
</dbReference>
<proteinExistence type="predicted"/>
<dbReference type="GO" id="GO:0009236">
    <property type="term" value="P:cobalamin biosynthetic process"/>
    <property type="evidence" value="ECO:0007669"/>
    <property type="project" value="InterPro"/>
</dbReference>
<feature type="domain" description="VWFA" evidence="2">
    <location>
        <begin position="360"/>
        <end position="562"/>
    </location>
</feature>
<dbReference type="InterPro" id="IPR006538">
    <property type="entry name" value="CobT"/>
</dbReference>
<accession>A0A5S9NNI3</accession>